<protein>
    <submittedName>
        <fullName evidence="2">Uncharacterized protein</fullName>
    </submittedName>
</protein>
<dbReference type="EMBL" id="CP109114">
    <property type="protein sequence ID" value="WSC14517.1"/>
    <property type="molecule type" value="Genomic_DNA"/>
</dbReference>
<keyword evidence="3" id="KW-1185">Reference proteome</keyword>
<name>A0ABZ1G5N7_9ACTN</name>
<dbReference type="RefSeq" id="WP_326593094.1">
    <property type="nucleotide sequence ID" value="NZ_CP109114.1"/>
</dbReference>
<accession>A0ABZ1G5N7</accession>
<gene>
    <name evidence="2" type="ORF">OIE64_17885</name>
</gene>
<dbReference type="Proteomes" id="UP001330827">
    <property type="component" value="Chromosome"/>
</dbReference>
<sequence>MTPVNSLDEAEDAARLIAFALRPRLRPAKDRAYQDLLRRYRTDGPFQQLVERTARGLGLRVLGAAEDIGVALAAAPNSVFETRMEDYVRIAKQRGESEKLLHGVIHLAVAALAFPRSDDLASDSYTGRVSAEAVDKAVRDTCDRLREKAAQLETGIDTPSDTPELEKVWSAYARRPEASLTKDQRLAMNSTRGMTTRALNFLVDQGFLTVAGSGEEGWYRTTTRYQLQVRELAATAAFDELLSLGVVPMSLGHLRMVPGQRSGGEAGDRDDRAGEPAGMTEELFDV</sequence>
<organism evidence="2 3">
    <name type="scientific">Streptomyces brevispora</name>
    <dbReference type="NCBI Taxonomy" id="887462"/>
    <lineage>
        <taxon>Bacteria</taxon>
        <taxon>Bacillati</taxon>
        <taxon>Actinomycetota</taxon>
        <taxon>Actinomycetes</taxon>
        <taxon>Kitasatosporales</taxon>
        <taxon>Streptomycetaceae</taxon>
        <taxon>Streptomyces</taxon>
    </lineage>
</organism>
<reference evidence="2 3" key="1">
    <citation type="submission" date="2022-10" db="EMBL/GenBank/DDBJ databases">
        <title>The complete genomes of actinobacterial strains from the NBC collection.</title>
        <authorList>
            <person name="Joergensen T.S."/>
            <person name="Alvarez Arevalo M."/>
            <person name="Sterndorff E.B."/>
            <person name="Faurdal D."/>
            <person name="Vuksanovic O."/>
            <person name="Mourched A.-S."/>
            <person name="Charusanti P."/>
            <person name="Shaw S."/>
            <person name="Blin K."/>
            <person name="Weber T."/>
        </authorList>
    </citation>
    <scope>NUCLEOTIDE SEQUENCE [LARGE SCALE GENOMIC DNA]</scope>
    <source>
        <strain evidence="2 3">NBC 01769</strain>
    </source>
</reference>
<feature type="region of interest" description="Disordered" evidence="1">
    <location>
        <begin position="257"/>
        <end position="286"/>
    </location>
</feature>
<evidence type="ECO:0000256" key="1">
    <source>
        <dbReference type="SAM" id="MobiDB-lite"/>
    </source>
</evidence>
<evidence type="ECO:0000313" key="3">
    <source>
        <dbReference type="Proteomes" id="UP001330827"/>
    </source>
</evidence>
<evidence type="ECO:0000313" key="2">
    <source>
        <dbReference type="EMBL" id="WSC14517.1"/>
    </source>
</evidence>
<proteinExistence type="predicted"/>